<proteinExistence type="predicted"/>
<dbReference type="GO" id="GO:0020037">
    <property type="term" value="F:heme binding"/>
    <property type="evidence" value="ECO:0007669"/>
    <property type="project" value="InterPro"/>
</dbReference>
<dbReference type="AlphaFoldDB" id="A0A3M9N0X6"/>
<dbReference type="Pfam" id="PF07700">
    <property type="entry name" value="HNOB"/>
    <property type="match status" value="1"/>
</dbReference>
<dbReference type="InterPro" id="IPR024096">
    <property type="entry name" value="NO_sig/Golgi_transp_ligand-bd"/>
</dbReference>
<dbReference type="PANTHER" id="PTHR45655">
    <property type="entry name" value="GUANYLATE CYCLASE SOLUBLE SUBUNIT BETA-2"/>
    <property type="match status" value="1"/>
</dbReference>
<name>A0A3M9N0X6_9BACT</name>
<dbReference type="SUPFAM" id="SSF111126">
    <property type="entry name" value="Ligand-binding domain in the NO signalling and Golgi transport"/>
    <property type="match status" value="1"/>
</dbReference>
<comment type="caution">
    <text evidence="2">The sequence shown here is derived from an EMBL/GenBank/DDBJ whole genome shotgun (WGS) entry which is preliminary data.</text>
</comment>
<keyword evidence="3" id="KW-1185">Reference proteome</keyword>
<dbReference type="InterPro" id="IPR038158">
    <property type="entry name" value="H-NOX_domain_sf"/>
</dbReference>
<evidence type="ECO:0000313" key="3">
    <source>
        <dbReference type="Proteomes" id="UP000272117"/>
    </source>
</evidence>
<dbReference type="EMBL" id="RJJD01000001">
    <property type="protein sequence ID" value="RNI31420.1"/>
    <property type="molecule type" value="Genomic_DNA"/>
</dbReference>
<dbReference type="OrthoDB" id="7266652at2"/>
<dbReference type="Gene3D" id="3.90.1520.10">
    <property type="entry name" value="H-NOX domain"/>
    <property type="match status" value="1"/>
</dbReference>
<evidence type="ECO:0000259" key="1">
    <source>
        <dbReference type="Pfam" id="PF07700"/>
    </source>
</evidence>
<sequence>MNPTMGTNTQDTMHGSIFVLLKRYVENTYDYSTWVRLLEKVGIDHTYQMHEMYLTDELFAILHQAAEDTGISAYDLMERYGEFLVPDLLLVYKKYIKPEWRTYEMLLNTEEAMHGAVKKEDDRTSPPKLLVTKQGPNRLIIDYHSKRRMCGVAVGIVRGIAKYYNEGDYVVVTRMTDPFAERVQILVDFKKQ</sequence>
<reference evidence="2 3" key="1">
    <citation type="submission" date="2018-11" db="EMBL/GenBank/DDBJ databases">
        <title>Rufibacter latericius sp. nov., isolated from water in Baiyang Lake.</title>
        <authorList>
            <person name="Yang Y."/>
        </authorList>
    </citation>
    <scope>NUCLEOTIDE SEQUENCE [LARGE SCALE GENOMIC DNA]</scope>
    <source>
        <strain evidence="2 3">R-22-1c-1</strain>
    </source>
</reference>
<accession>A0A3M9N0X6</accession>
<organism evidence="2 3">
    <name type="scientific">Rufibacter latericius</name>
    <dbReference type="NCBI Taxonomy" id="2487040"/>
    <lineage>
        <taxon>Bacteria</taxon>
        <taxon>Pseudomonadati</taxon>
        <taxon>Bacteroidota</taxon>
        <taxon>Cytophagia</taxon>
        <taxon>Cytophagales</taxon>
        <taxon>Hymenobacteraceae</taxon>
        <taxon>Rufibacter</taxon>
    </lineage>
</organism>
<dbReference type="PANTHER" id="PTHR45655:SF13">
    <property type="entry name" value="SOLUBLE GUANYLATE CYCLASE GCY-32-RELATED"/>
    <property type="match status" value="1"/>
</dbReference>
<dbReference type="InterPro" id="IPR011644">
    <property type="entry name" value="Heme_NO-bd"/>
</dbReference>
<dbReference type="Proteomes" id="UP000272117">
    <property type="component" value="Unassembled WGS sequence"/>
</dbReference>
<feature type="domain" description="Heme NO-binding" evidence="1">
    <location>
        <begin position="15"/>
        <end position="166"/>
    </location>
</feature>
<evidence type="ECO:0000313" key="2">
    <source>
        <dbReference type="EMBL" id="RNI31420.1"/>
    </source>
</evidence>
<protein>
    <recommendedName>
        <fullName evidence="1">Heme NO-binding domain-containing protein</fullName>
    </recommendedName>
</protein>
<gene>
    <name evidence="2" type="ORF">EFB08_02540</name>
</gene>
<dbReference type="RefSeq" id="WP_123125322.1">
    <property type="nucleotide sequence ID" value="NZ_RJJD01000001.1"/>
</dbReference>